<dbReference type="InterPro" id="IPR011889">
    <property type="entry name" value="Liste_lipo_26"/>
</dbReference>
<evidence type="ECO:0000313" key="2">
    <source>
        <dbReference type="EMBL" id="SVD62305.1"/>
    </source>
</evidence>
<dbReference type="NCBIfam" id="TIGR04183">
    <property type="entry name" value="Por_Secre_tail"/>
    <property type="match status" value="1"/>
</dbReference>
<dbReference type="InterPro" id="IPR026444">
    <property type="entry name" value="Secre_tail"/>
</dbReference>
<dbReference type="EMBL" id="UINC01162515">
    <property type="protein sequence ID" value="SVD62305.1"/>
    <property type="molecule type" value="Genomic_DNA"/>
</dbReference>
<gene>
    <name evidence="2" type="ORF">METZ01_LOCUS415159</name>
</gene>
<proteinExistence type="predicted"/>
<organism evidence="2">
    <name type="scientific">marine metagenome</name>
    <dbReference type="NCBI Taxonomy" id="408172"/>
    <lineage>
        <taxon>unclassified sequences</taxon>
        <taxon>metagenomes</taxon>
        <taxon>ecological metagenomes</taxon>
    </lineage>
</organism>
<feature type="domain" description="Secretion system C-terminal sorting" evidence="1">
    <location>
        <begin position="204"/>
        <end position="269"/>
    </location>
</feature>
<dbReference type="AlphaFoldDB" id="A0A382WVA1"/>
<reference evidence="2" key="1">
    <citation type="submission" date="2018-05" db="EMBL/GenBank/DDBJ databases">
        <authorList>
            <person name="Lanie J.A."/>
            <person name="Ng W.-L."/>
            <person name="Kazmierczak K.M."/>
            <person name="Andrzejewski T.M."/>
            <person name="Davidsen T.M."/>
            <person name="Wayne K.J."/>
            <person name="Tettelin H."/>
            <person name="Glass J.I."/>
            <person name="Rusch D."/>
            <person name="Podicherti R."/>
            <person name="Tsui H.-C.T."/>
            <person name="Winkler M.E."/>
        </authorList>
    </citation>
    <scope>NUCLEOTIDE SEQUENCE</scope>
</reference>
<evidence type="ECO:0000259" key="1">
    <source>
        <dbReference type="Pfam" id="PF18962"/>
    </source>
</evidence>
<dbReference type="Pfam" id="PF03382">
    <property type="entry name" value="DUF285"/>
    <property type="match status" value="2"/>
</dbReference>
<protein>
    <recommendedName>
        <fullName evidence="1">Secretion system C-terminal sorting domain-containing protein</fullName>
    </recommendedName>
</protein>
<accession>A0A382WVA1</accession>
<feature type="non-terminal residue" evidence="2">
    <location>
        <position position="1"/>
    </location>
</feature>
<name>A0A382WVA1_9ZZZZ</name>
<dbReference type="InterPro" id="IPR005046">
    <property type="entry name" value="DUF285"/>
</dbReference>
<dbReference type="Pfam" id="PF18962">
    <property type="entry name" value="Por_Secre_tail"/>
    <property type="match status" value="1"/>
</dbReference>
<dbReference type="NCBIfam" id="TIGR02167">
    <property type="entry name" value="Liste_lipo_26"/>
    <property type="match status" value="2"/>
</dbReference>
<sequence>SSVTNMSAMFSNGAPTVTQDIGNWDTSSVTNMSYMFFKTPIGYNNSWDISEKVVTVGGQTYTAWDVSNVQTMDHMFQGYNMFTSYFNDDISNWNTSSLVDIHAMFHSSSAFDQNIGSWDVSNVTNAYQMFNGIALSTANYDSLLIGWESQNLQNNVVFSGGMSNYCNGDSARTSLINNNGWTIYDGVLDCTASLDDESIMHVSLYPNPVSDVLNIRGNTTELSIVIYNILGKQVMRSRIFNSLDVSSLNYGIYLVELSNSQKTTTRKLIKK</sequence>